<sequence length="523" mass="56454">MADRELSKTENLSANNQKENEKKKNKGYKPLWIITSFVVLLIILLLPTPAGLPIMAKGALAILAFAVIMWVTEAVTYPVSSTMILGLIILILGFSPVQHLTEKLGNPKAGDKILSGNDLLGTGNALSHAFSGFSTSAVALVAAALFLAAAMQETNLHKRLALLVLSIVGNKTRNIVIGAILVSIVLAFFVPSATARAGAVVPILLGMIAAFKVSKDSKLASLLIITAVQAVSIWNIGIKTAAAQNIVAVNFINQNLGHDVSWGEWFLYAAPWSILMSIALNFIMIKVMPPERESIEGGKKLIKEELYKLGPVSPKEWRLIVISILLLFFWSTEKILHPIDSASITIIALAIMLTPKVGVMTWKGVEKKIPWGTIIVFGVGISLGNVLLKTGAAQWLSDKTFGLMGLEHLPIIATIALITLFNILIHLGFASATSLASALIPVFISLTSTLHLGDQSIGFVLIQQFVISFGFLLPVSAPQNMLAYGTNTFTVKDFLKTGIPLTIVGYILVIIFSMTYWHWLGLV</sequence>
<reference evidence="6 7" key="1">
    <citation type="submission" date="2018-06" db="EMBL/GenBank/DDBJ databases">
        <authorList>
            <consortium name="Pathogen Informatics"/>
            <person name="Doyle S."/>
        </authorList>
    </citation>
    <scope>NUCLEOTIDE SEQUENCE [LARGE SCALE GENOMIC DNA]</scope>
    <source>
        <strain evidence="6 7">NCTC13830</strain>
    </source>
</reference>
<proteinExistence type="inferred from homology"/>
<dbReference type="OrthoDB" id="9156049at2"/>
<dbReference type="InterPro" id="IPR001898">
    <property type="entry name" value="SLC13A/DASS"/>
</dbReference>
<dbReference type="GO" id="GO:0022857">
    <property type="term" value="F:transmembrane transporter activity"/>
    <property type="evidence" value="ECO:0007669"/>
    <property type="project" value="InterPro"/>
</dbReference>
<dbReference type="GO" id="GO:0005886">
    <property type="term" value="C:plasma membrane"/>
    <property type="evidence" value="ECO:0007669"/>
    <property type="project" value="TreeGrafter"/>
</dbReference>
<keyword evidence="3" id="KW-0812">Transmembrane</keyword>
<evidence type="ECO:0000256" key="3">
    <source>
        <dbReference type="ARBA" id="ARBA00022692"/>
    </source>
</evidence>
<accession>A0A380G3U4</accession>
<dbReference type="RefSeq" id="WP_103298209.1">
    <property type="nucleotide sequence ID" value="NZ_PPQT01000064.1"/>
</dbReference>
<dbReference type="NCBIfam" id="TIGR00785">
    <property type="entry name" value="dass"/>
    <property type="match status" value="1"/>
</dbReference>
<evidence type="ECO:0000313" key="7">
    <source>
        <dbReference type="Proteomes" id="UP000254047"/>
    </source>
</evidence>
<dbReference type="Pfam" id="PF00939">
    <property type="entry name" value="Na_sulph_symp"/>
    <property type="match status" value="1"/>
</dbReference>
<gene>
    <name evidence="6" type="primary">citT</name>
    <name evidence="6" type="ORF">NCTC13830_02318</name>
</gene>
<keyword evidence="4" id="KW-1133">Transmembrane helix</keyword>
<dbReference type="InterPro" id="IPR030676">
    <property type="entry name" value="CitT-rel"/>
</dbReference>
<dbReference type="PANTHER" id="PTHR10283">
    <property type="entry name" value="SOLUTE CARRIER FAMILY 13 MEMBER"/>
    <property type="match status" value="1"/>
</dbReference>
<keyword evidence="5" id="KW-0472">Membrane</keyword>
<comment type="subcellular location">
    <subcellularLocation>
        <location evidence="1">Membrane</location>
        <topology evidence="1">Multi-pass membrane protein</topology>
    </subcellularLocation>
</comment>
<dbReference type="Proteomes" id="UP000254047">
    <property type="component" value="Unassembled WGS sequence"/>
</dbReference>
<evidence type="ECO:0000256" key="2">
    <source>
        <dbReference type="ARBA" id="ARBA00007349"/>
    </source>
</evidence>
<organism evidence="6 7">
    <name type="scientific">Staphylococcus petrasii</name>
    <dbReference type="NCBI Taxonomy" id="1276936"/>
    <lineage>
        <taxon>Bacteria</taxon>
        <taxon>Bacillati</taxon>
        <taxon>Bacillota</taxon>
        <taxon>Bacilli</taxon>
        <taxon>Bacillales</taxon>
        <taxon>Staphylococcaceae</taxon>
        <taxon>Staphylococcus</taxon>
    </lineage>
</organism>
<evidence type="ECO:0000256" key="5">
    <source>
        <dbReference type="ARBA" id="ARBA00023136"/>
    </source>
</evidence>
<name>A0A380G3U4_9STAP</name>
<evidence type="ECO:0000256" key="1">
    <source>
        <dbReference type="ARBA" id="ARBA00004141"/>
    </source>
</evidence>
<comment type="similarity">
    <text evidence="2">Belongs to the SLC13A/DASS transporter (TC 2.A.47) family. DIT1 subfamily.</text>
</comment>
<protein>
    <submittedName>
        <fullName evidence="6">Anion transporter family protein</fullName>
    </submittedName>
</protein>
<dbReference type="PIRSF" id="PIRSF002457">
    <property type="entry name" value="DASS"/>
    <property type="match status" value="1"/>
</dbReference>
<dbReference type="AlphaFoldDB" id="A0A380G3U4"/>
<evidence type="ECO:0000313" key="6">
    <source>
        <dbReference type="EMBL" id="SUM44928.1"/>
    </source>
</evidence>
<dbReference type="EMBL" id="UHDO01000001">
    <property type="protein sequence ID" value="SUM44928.1"/>
    <property type="molecule type" value="Genomic_DNA"/>
</dbReference>
<evidence type="ECO:0000256" key="4">
    <source>
        <dbReference type="ARBA" id="ARBA00022989"/>
    </source>
</evidence>